<feature type="region of interest" description="Disordered" evidence="1">
    <location>
        <begin position="1"/>
        <end position="27"/>
    </location>
</feature>
<evidence type="ECO:0000313" key="3">
    <source>
        <dbReference type="Proteomes" id="UP000078512"/>
    </source>
</evidence>
<feature type="compositionally biased region" description="Basic residues" evidence="1">
    <location>
        <begin position="11"/>
        <end position="27"/>
    </location>
</feature>
<keyword evidence="3" id="KW-1185">Reference proteome</keyword>
<evidence type="ECO:0000313" key="2">
    <source>
        <dbReference type="EMBL" id="OAQ36862.1"/>
    </source>
</evidence>
<dbReference type="Proteomes" id="UP000078512">
    <property type="component" value="Unassembled WGS sequence"/>
</dbReference>
<name>A0A197KGL4_9FUNG</name>
<dbReference type="EMBL" id="KV442011">
    <property type="protein sequence ID" value="OAQ36862.1"/>
    <property type="molecule type" value="Genomic_DNA"/>
</dbReference>
<dbReference type="OrthoDB" id="2438818at2759"/>
<feature type="non-terminal residue" evidence="2">
    <location>
        <position position="1"/>
    </location>
</feature>
<evidence type="ECO:0000256" key="1">
    <source>
        <dbReference type="SAM" id="MobiDB-lite"/>
    </source>
</evidence>
<sequence>GAAGTAVGSRIKGHQKRGGSKLTKEHRKYGTVAHTNENRTSRICSGCFVPVFLSRGQRVRDGESKTVRLNGSVDCKNPTCPRRRAGNGTMGRDANAANNIAISGSSILLSADHSALPPYRPFSLPTNNTSSMLDDFSPQIHPLGCDKGLSFSR</sequence>
<accession>A0A197KGL4</accession>
<dbReference type="AlphaFoldDB" id="A0A197KGL4"/>
<gene>
    <name evidence="2" type="ORF">K457DRAFT_64892</name>
</gene>
<proteinExistence type="predicted"/>
<reference evidence="2 3" key="1">
    <citation type="submission" date="2016-05" db="EMBL/GenBank/DDBJ databases">
        <title>Genome sequencing reveals origins of a unique bacterial endosymbiosis in the earliest lineages of terrestrial Fungi.</title>
        <authorList>
            <consortium name="DOE Joint Genome Institute"/>
            <person name="Uehling J."/>
            <person name="Gryganskyi A."/>
            <person name="Hameed K."/>
            <person name="Tschaplinski T."/>
            <person name="Misztal P."/>
            <person name="Wu S."/>
            <person name="Desiro A."/>
            <person name="Vande Pol N."/>
            <person name="Du Z.-Y."/>
            <person name="Zienkiewicz A."/>
            <person name="Zienkiewicz K."/>
            <person name="Morin E."/>
            <person name="Tisserant E."/>
            <person name="Splivallo R."/>
            <person name="Hainaut M."/>
            <person name="Henrissat B."/>
            <person name="Ohm R."/>
            <person name="Kuo A."/>
            <person name="Yan J."/>
            <person name="Lipzen A."/>
            <person name="Nolan M."/>
            <person name="Labutti K."/>
            <person name="Barry K."/>
            <person name="Goldstein A."/>
            <person name="Labbe J."/>
            <person name="Schadt C."/>
            <person name="Tuskan G."/>
            <person name="Grigoriev I."/>
            <person name="Martin F."/>
            <person name="Vilgalys R."/>
            <person name="Bonito G."/>
        </authorList>
    </citation>
    <scope>NUCLEOTIDE SEQUENCE [LARGE SCALE GENOMIC DNA]</scope>
    <source>
        <strain evidence="2 3">AG-77</strain>
    </source>
</reference>
<protein>
    <submittedName>
        <fullName evidence="2">Uncharacterized protein</fullName>
    </submittedName>
</protein>
<organism evidence="2 3">
    <name type="scientific">Linnemannia elongata AG-77</name>
    <dbReference type="NCBI Taxonomy" id="1314771"/>
    <lineage>
        <taxon>Eukaryota</taxon>
        <taxon>Fungi</taxon>
        <taxon>Fungi incertae sedis</taxon>
        <taxon>Mucoromycota</taxon>
        <taxon>Mortierellomycotina</taxon>
        <taxon>Mortierellomycetes</taxon>
        <taxon>Mortierellales</taxon>
        <taxon>Mortierellaceae</taxon>
        <taxon>Linnemannia</taxon>
    </lineage>
</organism>